<keyword evidence="1 2" id="KW-0238">DNA-binding</keyword>
<sequence>MSIDQRNRPLPITFREALLRPVTATLRAGECCSIIGVTGVGKTNLARFLQRRDVQTHYWGDELVWVLLLDSNALNLGKRPDEFAVLELMIHRLICEAEGSGLPREFVAELDRLHSTLLAQPDELLAFRYLERIIGRLCKQYSRQLVIVFDQFEAIWQRLAPRLFLNLRYLRDEFKYHVVYLTMTRERLAAARQRVYDDCVEVESFWEMFDPHVFGLGMYAEADALEMFERIELRHGQQFPAELREAVLRLSGRHPSLLRTLTWSLVREGTNDHDCAALVRRPALAAECAKLWADLLPEEQRLVRQLVQGRLALSEQDGASLYELQLKEILTSANPPELFAPLFASYVQQQASDEASGVTIDLRQRQVLVDGQPLQGSLSPLEFSLLEHLARRAGQVCRRDEILVALYPGEHLEVNDERIDTLLRRLREALGEDGRNPRHLFTHRSVGIRLAQGRVCE</sequence>
<dbReference type="SUPFAM" id="SSF46894">
    <property type="entry name" value="C-terminal effector domain of the bipartite response regulators"/>
    <property type="match status" value="1"/>
</dbReference>
<dbReference type="GO" id="GO:0003677">
    <property type="term" value="F:DNA binding"/>
    <property type="evidence" value="ECO:0007669"/>
    <property type="project" value="UniProtKB-UniRule"/>
</dbReference>
<dbReference type="EMBL" id="NQWI01000008">
    <property type="protein sequence ID" value="PDW04551.1"/>
    <property type="molecule type" value="Genomic_DNA"/>
</dbReference>
<organism evidence="4 5">
    <name type="scientific">Candidatus Viridilinea mediisalina</name>
    <dbReference type="NCBI Taxonomy" id="2024553"/>
    <lineage>
        <taxon>Bacteria</taxon>
        <taxon>Bacillati</taxon>
        <taxon>Chloroflexota</taxon>
        <taxon>Chloroflexia</taxon>
        <taxon>Chloroflexales</taxon>
        <taxon>Chloroflexineae</taxon>
        <taxon>Oscillochloridaceae</taxon>
        <taxon>Candidatus Viridilinea</taxon>
    </lineage>
</organism>
<dbReference type="Proteomes" id="UP000220527">
    <property type="component" value="Unassembled WGS sequence"/>
</dbReference>
<dbReference type="InterPro" id="IPR036388">
    <property type="entry name" value="WH-like_DNA-bd_sf"/>
</dbReference>
<dbReference type="InterPro" id="IPR001867">
    <property type="entry name" value="OmpR/PhoB-type_DNA-bd"/>
</dbReference>
<evidence type="ECO:0000313" key="5">
    <source>
        <dbReference type="Proteomes" id="UP000220527"/>
    </source>
</evidence>
<dbReference type="CDD" id="cd00383">
    <property type="entry name" value="trans_reg_C"/>
    <property type="match status" value="1"/>
</dbReference>
<reference evidence="5" key="1">
    <citation type="submission" date="2017-08" db="EMBL/GenBank/DDBJ databases">
        <authorList>
            <person name="Grouzdev D.S."/>
            <person name="Gaisin V.A."/>
            <person name="Rysina M.S."/>
            <person name="Gorlenko V.M."/>
        </authorList>
    </citation>
    <scope>NUCLEOTIDE SEQUENCE [LARGE SCALE GENOMIC DNA]</scope>
    <source>
        <strain evidence="5">Kir15-3F</strain>
    </source>
</reference>
<dbReference type="SUPFAM" id="SSF52540">
    <property type="entry name" value="P-loop containing nucleoside triphosphate hydrolases"/>
    <property type="match status" value="1"/>
</dbReference>
<proteinExistence type="predicted"/>
<feature type="domain" description="OmpR/PhoB-type" evidence="3">
    <location>
        <begin position="350"/>
        <end position="452"/>
    </location>
</feature>
<comment type="caution">
    <text evidence="4">The sequence shown here is derived from an EMBL/GenBank/DDBJ whole genome shotgun (WGS) entry which is preliminary data.</text>
</comment>
<dbReference type="Gene3D" id="3.40.50.300">
    <property type="entry name" value="P-loop containing nucleotide triphosphate hydrolases"/>
    <property type="match status" value="1"/>
</dbReference>
<dbReference type="OrthoDB" id="144889at2"/>
<evidence type="ECO:0000256" key="2">
    <source>
        <dbReference type="PROSITE-ProRule" id="PRU01091"/>
    </source>
</evidence>
<accession>A0A2A6RNS9</accession>
<dbReference type="AlphaFoldDB" id="A0A2A6RNS9"/>
<evidence type="ECO:0000259" key="3">
    <source>
        <dbReference type="PROSITE" id="PS51755"/>
    </source>
</evidence>
<keyword evidence="5" id="KW-1185">Reference proteome</keyword>
<protein>
    <recommendedName>
        <fullName evidence="3">OmpR/PhoB-type domain-containing protein</fullName>
    </recommendedName>
</protein>
<dbReference type="PROSITE" id="PS51755">
    <property type="entry name" value="OMPR_PHOB"/>
    <property type="match status" value="1"/>
</dbReference>
<name>A0A2A6RNS9_9CHLR</name>
<feature type="DNA-binding region" description="OmpR/PhoB-type" evidence="2">
    <location>
        <begin position="350"/>
        <end position="452"/>
    </location>
</feature>
<dbReference type="GO" id="GO:0006355">
    <property type="term" value="P:regulation of DNA-templated transcription"/>
    <property type="evidence" value="ECO:0007669"/>
    <property type="project" value="InterPro"/>
</dbReference>
<dbReference type="RefSeq" id="WP_097642674.1">
    <property type="nucleotide sequence ID" value="NZ_NQWI01000008.1"/>
</dbReference>
<dbReference type="Pfam" id="PF00486">
    <property type="entry name" value="Trans_reg_C"/>
    <property type="match status" value="1"/>
</dbReference>
<gene>
    <name evidence="4" type="ORF">CJ255_03290</name>
</gene>
<evidence type="ECO:0000313" key="4">
    <source>
        <dbReference type="EMBL" id="PDW04551.1"/>
    </source>
</evidence>
<evidence type="ECO:0000256" key="1">
    <source>
        <dbReference type="ARBA" id="ARBA00023125"/>
    </source>
</evidence>
<dbReference type="Gene3D" id="1.10.10.10">
    <property type="entry name" value="Winged helix-like DNA-binding domain superfamily/Winged helix DNA-binding domain"/>
    <property type="match status" value="1"/>
</dbReference>
<dbReference type="SMART" id="SM00862">
    <property type="entry name" value="Trans_reg_C"/>
    <property type="match status" value="1"/>
</dbReference>
<dbReference type="GO" id="GO:0000160">
    <property type="term" value="P:phosphorelay signal transduction system"/>
    <property type="evidence" value="ECO:0007669"/>
    <property type="project" value="InterPro"/>
</dbReference>
<dbReference type="InterPro" id="IPR016032">
    <property type="entry name" value="Sig_transdc_resp-reg_C-effctor"/>
</dbReference>
<dbReference type="InterPro" id="IPR027417">
    <property type="entry name" value="P-loop_NTPase"/>
</dbReference>